<evidence type="ECO:0000313" key="2">
    <source>
        <dbReference type="EMBL" id="KAK0138034.1"/>
    </source>
</evidence>
<feature type="transmembrane region" description="Helical" evidence="1">
    <location>
        <begin position="211"/>
        <end position="240"/>
    </location>
</feature>
<evidence type="ECO:0000256" key="1">
    <source>
        <dbReference type="SAM" id="Phobius"/>
    </source>
</evidence>
<gene>
    <name evidence="2" type="primary">OPRD1_1</name>
    <name evidence="2" type="ORF">N1851_025762</name>
</gene>
<protein>
    <submittedName>
        <fullName evidence="2">Delta-type opioid receptor</fullName>
    </submittedName>
</protein>
<dbReference type="Proteomes" id="UP001174136">
    <property type="component" value="Unassembled WGS sequence"/>
</dbReference>
<keyword evidence="1" id="KW-0472">Membrane</keyword>
<keyword evidence="1" id="KW-0812">Transmembrane</keyword>
<sequence length="256" mass="27260">MFCCEELNSTLIKLLVVLGIGKHSTATFGQNKLHQCESCCQMLYLMGSHAAAISSLLVGPADQPDHVPYRSNFSIMTTEAGPLLSSTALGQSQGAAAQQRWCKLTFWPTKRSNVSLSVSGTDGQKGFPAELKHTRIKPLQNKTNSAFSPVCNFAPPCAQHMETFTVPRADLADFYSVVPFNSTDGMSVAAGYGPSNDTGRPTPVARSASGVVIAISITALYSVICVVGLLGNILVMYGVVSRVRPVKSGIDKRCGQ</sequence>
<keyword evidence="2" id="KW-0675">Receptor</keyword>
<evidence type="ECO:0000313" key="3">
    <source>
        <dbReference type="Proteomes" id="UP001174136"/>
    </source>
</evidence>
<keyword evidence="3" id="KW-1185">Reference proteome</keyword>
<comment type="caution">
    <text evidence="2">The sequence shown here is derived from an EMBL/GenBank/DDBJ whole genome shotgun (WGS) entry which is preliminary data.</text>
</comment>
<keyword evidence="1" id="KW-1133">Transmembrane helix</keyword>
<dbReference type="AlphaFoldDB" id="A0AA47MDF5"/>
<dbReference type="EMBL" id="JAOPHQ010004837">
    <property type="protein sequence ID" value="KAK0138034.1"/>
    <property type="molecule type" value="Genomic_DNA"/>
</dbReference>
<organism evidence="2 3">
    <name type="scientific">Merluccius polli</name>
    <name type="common">Benguela hake</name>
    <name type="synonym">Merluccius cadenati</name>
    <dbReference type="NCBI Taxonomy" id="89951"/>
    <lineage>
        <taxon>Eukaryota</taxon>
        <taxon>Metazoa</taxon>
        <taxon>Chordata</taxon>
        <taxon>Craniata</taxon>
        <taxon>Vertebrata</taxon>
        <taxon>Euteleostomi</taxon>
        <taxon>Actinopterygii</taxon>
        <taxon>Neopterygii</taxon>
        <taxon>Teleostei</taxon>
        <taxon>Neoteleostei</taxon>
        <taxon>Acanthomorphata</taxon>
        <taxon>Zeiogadaria</taxon>
        <taxon>Gadariae</taxon>
        <taxon>Gadiformes</taxon>
        <taxon>Gadoidei</taxon>
        <taxon>Merlucciidae</taxon>
        <taxon>Merluccius</taxon>
    </lineage>
</organism>
<reference evidence="2" key="1">
    <citation type="journal article" date="2023" name="Front. Mar. Sci.">
        <title>A new Merluccius polli reference genome to investigate the effects of global change in West African waters.</title>
        <authorList>
            <person name="Mateo J.L."/>
            <person name="Blanco-Fernandez C."/>
            <person name="Garcia-Vazquez E."/>
            <person name="Machado-Schiaffino G."/>
        </authorList>
    </citation>
    <scope>NUCLEOTIDE SEQUENCE</scope>
    <source>
        <strain evidence="2">C29</strain>
        <tissue evidence="2">Fin</tissue>
    </source>
</reference>
<accession>A0AA47MDF5</accession>
<proteinExistence type="predicted"/>
<name>A0AA47MDF5_MERPO</name>